<evidence type="ECO:0000256" key="5">
    <source>
        <dbReference type="ARBA" id="ARBA00022741"/>
    </source>
</evidence>
<dbReference type="PROSITE" id="PS00211">
    <property type="entry name" value="ABC_TRANSPORTER_1"/>
    <property type="match status" value="1"/>
</dbReference>
<feature type="domain" description="ABC transporter" evidence="8">
    <location>
        <begin position="7"/>
        <end position="253"/>
    </location>
</feature>
<dbReference type="Pfam" id="PF08352">
    <property type="entry name" value="oligo_HPY"/>
    <property type="match status" value="1"/>
</dbReference>
<evidence type="ECO:0000256" key="4">
    <source>
        <dbReference type="ARBA" id="ARBA00022475"/>
    </source>
</evidence>
<evidence type="ECO:0000256" key="6">
    <source>
        <dbReference type="ARBA" id="ARBA00022840"/>
    </source>
</evidence>
<dbReference type="InterPro" id="IPR003593">
    <property type="entry name" value="AAA+_ATPase"/>
</dbReference>
<keyword evidence="6 9" id="KW-0067">ATP-binding</keyword>
<dbReference type="EMBL" id="BAAANJ010000005">
    <property type="protein sequence ID" value="GAA1809469.1"/>
    <property type="molecule type" value="Genomic_DNA"/>
</dbReference>
<dbReference type="InterPro" id="IPR003439">
    <property type="entry name" value="ABC_transporter-like_ATP-bd"/>
</dbReference>
<evidence type="ECO:0000313" key="9">
    <source>
        <dbReference type="EMBL" id="GAA1809469.1"/>
    </source>
</evidence>
<comment type="subcellular location">
    <subcellularLocation>
        <location evidence="1">Cell membrane</location>
        <topology evidence="1">Peripheral membrane protein</topology>
    </subcellularLocation>
</comment>
<dbReference type="InterPro" id="IPR050388">
    <property type="entry name" value="ABC_Ni/Peptide_Import"/>
</dbReference>
<evidence type="ECO:0000256" key="3">
    <source>
        <dbReference type="ARBA" id="ARBA00022448"/>
    </source>
</evidence>
<gene>
    <name evidence="9" type="ORF">GCM10009749_17450</name>
</gene>
<name>A0ABN2M4Q6_9MICO</name>
<evidence type="ECO:0000313" key="10">
    <source>
        <dbReference type="Proteomes" id="UP001500002"/>
    </source>
</evidence>
<proteinExistence type="inferred from homology"/>
<keyword evidence="4" id="KW-1003">Cell membrane</keyword>
<dbReference type="CDD" id="cd03257">
    <property type="entry name" value="ABC_NikE_OppD_transporters"/>
    <property type="match status" value="1"/>
</dbReference>
<dbReference type="RefSeq" id="WP_344295463.1">
    <property type="nucleotide sequence ID" value="NZ_BAAANJ010000005.1"/>
</dbReference>
<reference evidence="9 10" key="1">
    <citation type="journal article" date="2019" name="Int. J. Syst. Evol. Microbiol.">
        <title>The Global Catalogue of Microorganisms (GCM) 10K type strain sequencing project: providing services to taxonomists for standard genome sequencing and annotation.</title>
        <authorList>
            <consortium name="The Broad Institute Genomics Platform"/>
            <consortium name="The Broad Institute Genome Sequencing Center for Infectious Disease"/>
            <person name="Wu L."/>
            <person name="Ma J."/>
        </authorList>
    </citation>
    <scope>NUCLEOTIDE SEQUENCE [LARGE SCALE GENOMIC DNA]</scope>
    <source>
        <strain evidence="9 10">JCM 14322</strain>
    </source>
</reference>
<dbReference type="NCBIfam" id="TIGR01727">
    <property type="entry name" value="oligo_HPY"/>
    <property type="match status" value="1"/>
</dbReference>
<comment type="caution">
    <text evidence="9">The sequence shown here is derived from an EMBL/GenBank/DDBJ whole genome shotgun (WGS) entry which is preliminary data.</text>
</comment>
<dbReference type="PANTHER" id="PTHR43297:SF2">
    <property type="entry name" value="DIPEPTIDE TRANSPORT ATP-BINDING PROTEIN DPPD"/>
    <property type="match status" value="1"/>
</dbReference>
<dbReference type="InterPro" id="IPR027417">
    <property type="entry name" value="P-loop_NTPase"/>
</dbReference>
<comment type="similarity">
    <text evidence="2">Belongs to the ABC transporter superfamily.</text>
</comment>
<dbReference type="GO" id="GO:0005524">
    <property type="term" value="F:ATP binding"/>
    <property type="evidence" value="ECO:0007669"/>
    <property type="project" value="UniProtKB-KW"/>
</dbReference>
<dbReference type="SUPFAM" id="SSF52540">
    <property type="entry name" value="P-loop containing nucleoside triphosphate hydrolases"/>
    <property type="match status" value="1"/>
</dbReference>
<keyword evidence="5" id="KW-0547">Nucleotide-binding</keyword>
<dbReference type="InterPro" id="IPR013563">
    <property type="entry name" value="Oligopep_ABC_C"/>
</dbReference>
<sequence length="325" mass="34828">MTTQPLLEVSHLTVATADGAVPLVDDVSFSVAPGECLGLVGESGSGKSLTLRSILDLFPTAVQRTGGRIRMADDSGVLTDRDPRGLRGNGVSMVFQEPMSSLNPSMRIGDLVAAGARARGLSKRDAARLALGLLTEVGIPEPEQRLRAWPHQLSGGQRQRVMIAMALSVEPRLLLCDEPTTALDATIQDQILGLLERLRRERGLAVVFVSHDLGVIARIADRTAVMYAGTIVEEAATDTVIAHPRHPYTRALVESMPATDRRLDRLPTIPGAPPAAGMWPEGCRFAPRCRFAVEACTVSRPPLVGVADDHASACLRDRELVEIAS</sequence>
<evidence type="ECO:0000256" key="2">
    <source>
        <dbReference type="ARBA" id="ARBA00005417"/>
    </source>
</evidence>
<evidence type="ECO:0000259" key="8">
    <source>
        <dbReference type="PROSITE" id="PS50893"/>
    </source>
</evidence>
<keyword evidence="7" id="KW-0472">Membrane</keyword>
<dbReference type="PROSITE" id="PS50893">
    <property type="entry name" value="ABC_TRANSPORTER_2"/>
    <property type="match status" value="1"/>
</dbReference>
<dbReference type="Pfam" id="PF00005">
    <property type="entry name" value="ABC_tran"/>
    <property type="match status" value="1"/>
</dbReference>
<dbReference type="InterPro" id="IPR017871">
    <property type="entry name" value="ABC_transporter-like_CS"/>
</dbReference>
<evidence type="ECO:0000256" key="1">
    <source>
        <dbReference type="ARBA" id="ARBA00004202"/>
    </source>
</evidence>
<dbReference type="Proteomes" id="UP001500002">
    <property type="component" value="Unassembled WGS sequence"/>
</dbReference>
<keyword evidence="10" id="KW-1185">Reference proteome</keyword>
<dbReference type="SMART" id="SM00382">
    <property type="entry name" value="AAA"/>
    <property type="match status" value="1"/>
</dbReference>
<accession>A0ABN2M4Q6</accession>
<keyword evidence="3" id="KW-0813">Transport</keyword>
<dbReference type="Gene3D" id="3.40.50.300">
    <property type="entry name" value="P-loop containing nucleotide triphosphate hydrolases"/>
    <property type="match status" value="1"/>
</dbReference>
<dbReference type="PANTHER" id="PTHR43297">
    <property type="entry name" value="OLIGOPEPTIDE TRANSPORT ATP-BINDING PROTEIN APPD"/>
    <property type="match status" value="1"/>
</dbReference>
<evidence type="ECO:0000256" key="7">
    <source>
        <dbReference type="ARBA" id="ARBA00023136"/>
    </source>
</evidence>
<organism evidence="9 10">
    <name type="scientific">Agromyces neolithicus</name>
    <dbReference type="NCBI Taxonomy" id="269420"/>
    <lineage>
        <taxon>Bacteria</taxon>
        <taxon>Bacillati</taxon>
        <taxon>Actinomycetota</taxon>
        <taxon>Actinomycetes</taxon>
        <taxon>Micrococcales</taxon>
        <taxon>Microbacteriaceae</taxon>
        <taxon>Agromyces</taxon>
    </lineage>
</organism>
<protein>
    <submittedName>
        <fullName evidence="9">ABC transporter ATP-binding protein</fullName>
    </submittedName>
</protein>